<sequence>MKLEFKMILVMLGVVVVSGGLLAVVYSFTSDIIVENEEEKRQEALIELLPEADTAGFKEDSIIAEDTSVIYHAYDEVGKKVGLVFTVAPKGFAGPIVTMVGLRTDTTVSGILVISMSETPGLGAAVTDTSFSNQYKGLKPDEIFLSSAGGEIDAITASTISSNALTSGVREGVERYTPYLTLESGEKPSSPEATRDSTETDLRETSQESVEDNLDKKVVPQAGFVDEFTVVVFLDSDGAIAGVEIPEEDFSETPGYGDKCLSSTFLDRFKGLKTPQGVLSVDAITGATSTSDSIKAAVARAFER</sequence>
<feature type="transmembrane region" description="Helical" evidence="8">
    <location>
        <begin position="7"/>
        <end position="28"/>
    </location>
</feature>
<keyword evidence="5 6" id="KW-0249">Electron transport</keyword>
<dbReference type="HAMAP" id="MF_00479">
    <property type="entry name" value="RsxG_RnfG"/>
    <property type="match status" value="1"/>
</dbReference>
<evidence type="ECO:0000259" key="9">
    <source>
        <dbReference type="SMART" id="SM00900"/>
    </source>
</evidence>
<dbReference type="EMBL" id="WJKJ01000265">
    <property type="protein sequence ID" value="MBD3365143.1"/>
    <property type="molecule type" value="Genomic_DNA"/>
</dbReference>
<gene>
    <name evidence="6" type="primary">rnfG</name>
    <name evidence="10" type="ORF">GF359_08000</name>
</gene>
<evidence type="ECO:0000256" key="7">
    <source>
        <dbReference type="SAM" id="MobiDB-lite"/>
    </source>
</evidence>
<keyword evidence="6 8" id="KW-0472">Membrane</keyword>
<keyword evidence="6 8" id="KW-1133">Transmembrane helix</keyword>
<feature type="modified residue" description="FMN phosphoryl threonine" evidence="6">
    <location>
        <position position="159"/>
    </location>
</feature>
<evidence type="ECO:0000256" key="8">
    <source>
        <dbReference type="SAM" id="Phobius"/>
    </source>
</evidence>
<accession>A0A9D5QCX7</accession>
<evidence type="ECO:0000256" key="1">
    <source>
        <dbReference type="ARBA" id="ARBA00022448"/>
    </source>
</evidence>
<comment type="cofactor">
    <cofactor evidence="6">
        <name>FMN</name>
        <dbReference type="ChEBI" id="CHEBI:58210"/>
    </cofactor>
</comment>
<dbReference type="Proteomes" id="UP000630660">
    <property type="component" value="Unassembled WGS sequence"/>
</dbReference>
<evidence type="ECO:0000256" key="4">
    <source>
        <dbReference type="ARBA" id="ARBA00022643"/>
    </source>
</evidence>
<evidence type="ECO:0000313" key="11">
    <source>
        <dbReference type="Proteomes" id="UP000630660"/>
    </source>
</evidence>
<dbReference type="AlphaFoldDB" id="A0A9D5QCX7"/>
<dbReference type="EC" id="7.-.-.-" evidence="6"/>
<feature type="compositionally biased region" description="Basic and acidic residues" evidence="7">
    <location>
        <begin position="193"/>
        <end position="206"/>
    </location>
</feature>
<name>A0A9D5QCX7_UNCW3</name>
<dbReference type="PANTHER" id="PTHR36118:SF1">
    <property type="entry name" value="ION-TRANSLOCATING OXIDOREDUCTASE COMPLEX SUBUNIT G"/>
    <property type="match status" value="1"/>
</dbReference>
<comment type="subcellular location">
    <subcellularLocation>
        <location evidence="6">Cell membrane</location>
        <topology evidence="6">Single-pass membrane protein</topology>
    </subcellularLocation>
</comment>
<evidence type="ECO:0000256" key="5">
    <source>
        <dbReference type="ARBA" id="ARBA00022982"/>
    </source>
</evidence>
<comment type="similarity">
    <text evidence="6">Belongs to the RnfG family.</text>
</comment>
<dbReference type="GO" id="GO:0022900">
    <property type="term" value="P:electron transport chain"/>
    <property type="evidence" value="ECO:0007669"/>
    <property type="project" value="UniProtKB-UniRule"/>
</dbReference>
<feature type="domain" description="FMN-binding" evidence="9">
    <location>
        <begin position="91"/>
        <end position="176"/>
    </location>
</feature>
<keyword evidence="2 6" id="KW-0597">Phosphoprotein</keyword>
<dbReference type="GO" id="GO:0005886">
    <property type="term" value="C:plasma membrane"/>
    <property type="evidence" value="ECO:0007669"/>
    <property type="project" value="UniProtKB-SubCell"/>
</dbReference>
<reference evidence="10" key="1">
    <citation type="submission" date="2019-11" db="EMBL/GenBank/DDBJ databases">
        <title>Microbial mats filling the niche in hypersaline microbial mats.</title>
        <authorList>
            <person name="Wong H.L."/>
            <person name="Macleod F.I."/>
            <person name="White R.A. III"/>
            <person name="Burns B.P."/>
        </authorList>
    </citation>
    <scope>NUCLEOTIDE SEQUENCE</scope>
    <source>
        <strain evidence="10">Bin_327</strain>
    </source>
</reference>
<feature type="region of interest" description="Disordered" evidence="7">
    <location>
        <begin position="180"/>
        <end position="213"/>
    </location>
</feature>
<evidence type="ECO:0000313" key="10">
    <source>
        <dbReference type="EMBL" id="MBD3365143.1"/>
    </source>
</evidence>
<evidence type="ECO:0000256" key="3">
    <source>
        <dbReference type="ARBA" id="ARBA00022630"/>
    </source>
</evidence>
<dbReference type="PANTHER" id="PTHR36118">
    <property type="entry name" value="ION-TRANSLOCATING OXIDOREDUCTASE COMPLEX SUBUNIT G"/>
    <property type="match status" value="1"/>
</dbReference>
<keyword evidence="6" id="KW-1278">Translocase</keyword>
<proteinExistence type="inferred from homology"/>
<dbReference type="SMART" id="SM00900">
    <property type="entry name" value="FMN_bind"/>
    <property type="match status" value="2"/>
</dbReference>
<dbReference type="NCBIfam" id="TIGR01947">
    <property type="entry name" value="rnfG"/>
    <property type="match status" value="1"/>
</dbReference>
<dbReference type="GO" id="GO:0009055">
    <property type="term" value="F:electron transfer activity"/>
    <property type="evidence" value="ECO:0007669"/>
    <property type="project" value="InterPro"/>
</dbReference>
<keyword evidence="6 8" id="KW-0812">Transmembrane</keyword>
<evidence type="ECO:0000256" key="6">
    <source>
        <dbReference type="HAMAP-Rule" id="MF_00479"/>
    </source>
</evidence>
<dbReference type="InterPro" id="IPR010209">
    <property type="entry name" value="Ion_transpt_RnfG/RsxG"/>
</dbReference>
<organism evidence="10 11">
    <name type="scientific">candidate division WOR-3 bacterium</name>
    <dbReference type="NCBI Taxonomy" id="2052148"/>
    <lineage>
        <taxon>Bacteria</taxon>
        <taxon>Bacteria division WOR-3</taxon>
    </lineage>
</organism>
<keyword evidence="1 6" id="KW-0813">Transport</keyword>
<comment type="function">
    <text evidence="6">Part of a membrane-bound complex that couples electron transfer with translocation of ions across the membrane.</text>
</comment>
<keyword evidence="3 6" id="KW-0285">Flavoprotein</keyword>
<feature type="domain" description="FMN-binding" evidence="9">
    <location>
        <begin position="223"/>
        <end position="304"/>
    </location>
</feature>
<dbReference type="InterPro" id="IPR007329">
    <property type="entry name" value="FMN-bd"/>
</dbReference>
<comment type="subunit">
    <text evidence="6">The complex is composed of six subunits: RnfA, RnfB, RnfC, RnfD, RnfE and RnfG.</text>
</comment>
<keyword evidence="6" id="KW-1003">Cell membrane</keyword>
<evidence type="ECO:0000256" key="2">
    <source>
        <dbReference type="ARBA" id="ARBA00022553"/>
    </source>
</evidence>
<protein>
    <recommendedName>
        <fullName evidence="6">Ion-translocating oxidoreductase complex subunit G</fullName>
        <ecNumber evidence="6">7.-.-.-</ecNumber>
    </recommendedName>
    <alternativeName>
        <fullName evidence="6">Rnf electron transport complex subunit G</fullName>
    </alternativeName>
</protein>
<comment type="caution">
    <text evidence="10">The sequence shown here is derived from an EMBL/GenBank/DDBJ whole genome shotgun (WGS) entry which is preliminary data.</text>
</comment>
<dbReference type="GO" id="GO:0010181">
    <property type="term" value="F:FMN binding"/>
    <property type="evidence" value="ECO:0007669"/>
    <property type="project" value="InterPro"/>
</dbReference>
<keyword evidence="4 6" id="KW-0288">FMN</keyword>
<dbReference type="Pfam" id="PF04205">
    <property type="entry name" value="FMN_bind"/>
    <property type="match status" value="2"/>
</dbReference>